<dbReference type="EMBL" id="LAZR01001851">
    <property type="protein sequence ID" value="KKN38118.1"/>
    <property type="molecule type" value="Genomic_DNA"/>
</dbReference>
<dbReference type="AlphaFoldDB" id="A0A0F9T9D8"/>
<reference evidence="1" key="1">
    <citation type="journal article" date="2015" name="Nature">
        <title>Complex archaea that bridge the gap between prokaryotes and eukaryotes.</title>
        <authorList>
            <person name="Spang A."/>
            <person name="Saw J.H."/>
            <person name="Jorgensen S.L."/>
            <person name="Zaremba-Niedzwiedzka K."/>
            <person name="Martijn J."/>
            <person name="Lind A.E."/>
            <person name="van Eijk R."/>
            <person name="Schleper C."/>
            <person name="Guy L."/>
            <person name="Ettema T.J."/>
        </authorList>
    </citation>
    <scope>NUCLEOTIDE SEQUENCE</scope>
</reference>
<name>A0A0F9T9D8_9ZZZZ</name>
<gene>
    <name evidence="1" type="ORF">LCGC14_0756740</name>
</gene>
<accession>A0A0F9T9D8</accession>
<sequence length="62" mass="7418">MEKTELEKKLRELLNNESREQDSNTPDFILAEFMVNCLDAFELANNKREVWYGVELDPTKRR</sequence>
<comment type="caution">
    <text evidence="1">The sequence shown here is derived from an EMBL/GenBank/DDBJ whole genome shotgun (WGS) entry which is preliminary data.</text>
</comment>
<protein>
    <submittedName>
        <fullName evidence="1">Uncharacterized protein</fullName>
    </submittedName>
</protein>
<evidence type="ECO:0000313" key="1">
    <source>
        <dbReference type="EMBL" id="KKN38118.1"/>
    </source>
</evidence>
<proteinExistence type="predicted"/>
<organism evidence="1">
    <name type="scientific">marine sediment metagenome</name>
    <dbReference type="NCBI Taxonomy" id="412755"/>
    <lineage>
        <taxon>unclassified sequences</taxon>
        <taxon>metagenomes</taxon>
        <taxon>ecological metagenomes</taxon>
    </lineage>
</organism>